<evidence type="ECO:0000256" key="1">
    <source>
        <dbReference type="ARBA" id="ARBA00004651"/>
    </source>
</evidence>
<comment type="subcellular location">
    <subcellularLocation>
        <location evidence="1">Cell membrane</location>
        <topology evidence="1">Multi-pass membrane protein</topology>
    </subcellularLocation>
</comment>
<feature type="transmembrane region" description="Helical" evidence="8">
    <location>
        <begin position="376"/>
        <end position="396"/>
    </location>
</feature>
<dbReference type="EMBL" id="JACCBX010000001">
    <property type="protein sequence ID" value="NYE03623.1"/>
    <property type="molecule type" value="Genomic_DNA"/>
</dbReference>
<feature type="transmembrane region" description="Helical" evidence="8">
    <location>
        <begin position="347"/>
        <end position="369"/>
    </location>
</feature>
<dbReference type="PANTHER" id="PTHR47019:SF1">
    <property type="entry name" value="LIPID II FLIPPASE MURJ"/>
    <property type="match status" value="1"/>
</dbReference>
<accession>A0A852T4W1</accession>
<dbReference type="Proteomes" id="UP000548423">
    <property type="component" value="Unassembled WGS sequence"/>
</dbReference>
<evidence type="ECO:0000256" key="3">
    <source>
        <dbReference type="ARBA" id="ARBA00022692"/>
    </source>
</evidence>
<organism evidence="9 10">
    <name type="scientific">Neobacillus niacini</name>
    <dbReference type="NCBI Taxonomy" id="86668"/>
    <lineage>
        <taxon>Bacteria</taxon>
        <taxon>Bacillati</taxon>
        <taxon>Bacillota</taxon>
        <taxon>Bacilli</taxon>
        <taxon>Bacillales</taxon>
        <taxon>Bacillaceae</taxon>
        <taxon>Neobacillus</taxon>
    </lineage>
</organism>
<evidence type="ECO:0000256" key="4">
    <source>
        <dbReference type="ARBA" id="ARBA00022960"/>
    </source>
</evidence>
<dbReference type="PANTHER" id="PTHR47019">
    <property type="entry name" value="LIPID II FLIPPASE MURJ"/>
    <property type="match status" value="1"/>
</dbReference>
<feature type="transmembrane region" description="Helical" evidence="8">
    <location>
        <begin position="261"/>
        <end position="286"/>
    </location>
</feature>
<feature type="transmembrane region" description="Helical" evidence="8">
    <location>
        <begin position="89"/>
        <end position="111"/>
    </location>
</feature>
<dbReference type="GO" id="GO:0005886">
    <property type="term" value="C:plasma membrane"/>
    <property type="evidence" value="ECO:0007669"/>
    <property type="project" value="UniProtKB-SubCell"/>
</dbReference>
<dbReference type="GO" id="GO:0009252">
    <property type="term" value="P:peptidoglycan biosynthetic process"/>
    <property type="evidence" value="ECO:0007669"/>
    <property type="project" value="UniProtKB-KW"/>
</dbReference>
<feature type="transmembrane region" description="Helical" evidence="8">
    <location>
        <begin position="156"/>
        <end position="175"/>
    </location>
</feature>
<dbReference type="InterPro" id="IPR004268">
    <property type="entry name" value="MurJ"/>
</dbReference>
<evidence type="ECO:0000313" key="10">
    <source>
        <dbReference type="Proteomes" id="UP000548423"/>
    </source>
</evidence>
<evidence type="ECO:0000256" key="5">
    <source>
        <dbReference type="ARBA" id="ARBA00022984"/>
    </source>
</evidence>
<keyword evidence="3 8" id="KW-0812">Transmembrane</keyword>
<evidence type="ECO:0000256" key="6">
    <source>
        <dbReference type="ARBA" id="ARBA00022989"/>
    </source>
</evidence>
<feature type="transmembrane region" description="Helical" evidence="8">
    <location>
        <begin position="181"/>
        <end position="202"/>
    </location>
</feature>
<gene>
    <name evidence="9" type="ORF">F4694_000342</name>
</gene>
<feature type="transmembrane region" description="Helical" evidence="8">
    <location>
        <begin position="42"/>
        <end position="60"/>
    </location>
</feature>
<comment type="caution">
    <text evidence="9">The sequence shown here is derived from an EMBL/GenBank/DDBJ whole genome shotgun (WGS) entry which is preliminary data.</text>
</comment>
<name>A0A852T4W1_9BACI</name>
<keyword evidence="6 8" id="KW-1133">Transmembrane helix</keyword>
<dbReference type="GO" id="GO:0008360">
    <property type="term" value="P:regulation of cell shape"/>
    <property type="evidence" value="ECO:0007669"/>
    <property type="project" value="UniProtKB-KW"/>
</dbReference>
<dbReference type="Pfam" id="PF03023">
    <property type="entry name" value="MurJ"/>
    <property type="match status" value="1"/>
</dbReference>
<feature type="transmembrane region" description="Helical" evidence="8">
    <location>
        <begin position="123"/>
        <end position="144"/>
    </location>
</feature>
<keyword evidence="4" id="KW-0133">Cell shape</keyword>
<feature type="transmembrane region" description="Helical" evidence="8">
    <location>
        <begin position="223"/>
        <end position="241"/>
    </location>
</feature>
<dbReference type="GO" id="GO:0015648">
    <property type="term" value="F:lipid-linked peptidoglycan transporter activity"/>
    <property type="evidence" value="ECO:0007669"/>
    <property type="project" value="TreeGrafter"/>
</dbReference>
<keyword evidence="7 8" id="KW-0472">Membrane</keyword>
<proteinExistence type="predicted"/>
<keyword evidence="2" id="KW-1003">Cell membrane</keyword>
<feature type="transmembrane region" description="Helical" evidence="8">
    <location>
        <begin position="472"/>
        <end position="495"/>
    </location>
</feature>
<evidence type="ECO:0000313" key="9">
    <source>
        <dbReference type="EMBL" id="NYE03623.1"/>
    </source>
</evidence>
<evidence type="ECO:0000256" key="8">
    <source>
        <dbReference type="SAM" id="Phobius"/>
    </source>
</evidence>
<reference evidence="10" key="1">
    <citation type="submission" date="2020-07" db="EMBL/GenBank/DDBJ databases">
        <authorList>
            <person name="Partida-Martinez L."/>
            <person name="Huntemann M."/>
            <person name="Clum A."/>
            <person name="Wang J."/>
            <person name="Palaniappan K."/>
            <person name="Ritter S."/>
            <person name="Chen I.-M."/>
            <person name="Stamatis D."/>
            <person name="Reddy T."/>
            <person name="O'Malley R."/>
            <person name="Daum C."/>
            <person name="Shapiro N."/>
            <person name="Ivanova N."/>
            <person name="Kyrpides N."/>
            <person name="Woyke T."/>
        </authorList>
    </citation>
    <scope>NUCLEOTIDE SEQUENCE [LARGE SCALE GENOMIC DNA]</scope>
    <source>
        <strain evidence="10">AT2.8</strain>
    </source>
</reference>
<feature type="transmembrane region" description="Helical" evidence="8">
    <location>
        <begin position="442"/>
        <end position="460"/>
    </location>
</feature>
<dbReference type="PRINTS" id="PR01806">
    <property type="entry name" value="VIRFACTRMVIN"/>
</dbReference>
<dbReference type="GO" id="GO:0034204">
    <property type="term" value="P:lipid translocation"/>
    <property type="evidence" value="ECO:0007669"/>
    <property type="project" value="TreeGrafter"/>
</dbReference>
<sequence length="504" mass="56127">MSKLKISVILLLLSTLVLKFSSMIRDLVISGLYGDSYMADAYFASMTIPNTIILFLLTGLKDAFLPSFYKFDVQGKGISHQTNIIKSTFLFSIAIALIGTILSPFLVDWLYPGFSNYEFGTSIAQWTIALYFLSVVFVGVNAIYEGYFDAKKKFSISTFSQTIVVLVTVLFALLFHRSWGIYSVPIGYLVGTVLSFILKFLVISPKKFLIWGQKIDWIEVKEFYLIFLPVGITIAVGQINLSVNMLFAAGMGEGVVSNLNYAFRLISIPQAIFGVTIATIIFPILAQAKSEANHDLFKRGIERGLSVMLLLLAPTISGMIFLIEPIIRIVYERGAFTESATMLTSEYALFYMGSVFFYSIQAVIAKGFYTLEKGHYIMRIGLLSIVINILSNYFLAHVMGPQGLALSASIVGFIYSTLTFTTLYKISGGFDLKYLLKEVGKIGFATLTMVLILIGIKHYFGLSEWGDIPNILINTFIGGLIFVSVLVVLKSSTFFDTISFKRRR</sequence>
<keyword evidence="5" id="KW-0573">Peptidoglycan synthesis</keyword>
<dbReference type="AlphaFoldDB" id="A0A852T4W1"/>
<evidence type="ECO:0000256" key="2">
    <source>
        <dbReference type="ARBA" id="ARBA00022475"/>
    </source>
</evidence>
<feature type="transmembrane region" description="Helical" evidence="8">
    <location>
        <begin position="402"/>
        <end position="421"/>
    </location>
</feature>
<feature type="transmembrane region" description="Helical" evidence="8">
    <location>
        <begin position="307"/>
        <end position="327"/>
    </location>
</feature>
<protein>
    <submittedName>
        <fullName evidence="9">Peptidoglycan lipid II flippase</fullName>
    </submittedName>
</protein>
<dbReference type="InterPro" id="IPR051050">
    <property type="entry name" value="Lipid_II_flippase_MurJ/MviN"/>
</dbReference>
<evidence type="ECO:0000256" key="7">
    <source>
        <dbReference type="ARBA" id="ARBA00023136"/>
    </source>
</evidence>
<reference evidence="10" key="2">
    <citation type="submission" date="2020-08" db="EMBL/GenBank/DDBJ databases">
        <title>The Agave Microbiome: Exploring the role of microbial communities in plant adaptations to desert environments.</title>
        <authorList>
            <person name="Partida-Martinez L.P."/>
        </authorList>
    </citation>
    <scope>NUCLEOTIDE SEQUENCE [LARGE SCALE GENOMIC DNA]</scope>
    <source>
        <strain evidence="10">AT2.8</strain>
    </source>
</reference>